<accession>A0A7C1NME4</accession>
<protein>
    <submittedName>
        <fullName evidence="2">Uncharacterized protein</fullName>
    </submittedName>
</protein>
<evidence type="ECO:0000256" key="1">
    <source>
        <dbReference type="SAM" id="MobiDB-lite"/>
    </source>
</evidence>
<feature type="non-terminal residue" evidence="2">
    <location>
        <position position="204"/>
    </location>
</feature>
<feature type="region of interest" description="Disordered" evidence="1">
    <location>
        <begin position="179"/>
        <end position="204"/>
    </location>
</feature>
<dbReference type="Proteomes" id="UP000885695">
    <property type="component" value="Unassembled WGS sequence"/>
</dbReference>
<name>A0A7C1NME4_UNCC3</name>
<dbReference type="EMBL" id="DRHL01000060">
    <property type="protein sequence ID" value="HEB13554.1"/>
    <property type="molecule type" value="Genomic_DNA"/>
</dbReference>
<reference evidence="2" key="1">
    <citation type="journal article" date="2020" name="mSystems">
        <title>Genome- and Community-Level Interaction Insights into Carbon Utilization and Element Cycling Functions of Hydrothermarchaeota in Hydrothermal Sediment.</title>
        <authorList>
            <person name="Zhou Z."/>
            <person name="Liu Y."/>
            <person name="Xu W."/>
            <person name="Pan J."/>
            <person name="Luo Z.H."/>
            <person name="Li M."/>
        </authorList>
    </citation>
    <scope>NUCLEOTIDE SEQUENCE [LARGE SCALE GENOMIC DNA]</scope>
    <source>
        <strain evidence="2">HyVt-369</strain>
    </source>
</reference>
<gene>
    <name evidence="2" type="ORF">ENI13_01085</name>
</gene>
<sequence length="204" mass="23207">MKTKRGIWNFVDLPHIPKISRAQRRYWKDYLSKVLKLGIEVEFNLPEHKENRCPGSLDAVCLCRELANCRKDDMCAMSPACNGSPYFGTKACGLPKEFICAKHKNGKCINDTIEECPTNKCEHFEFECLKGNCLNFIPNCWNCRYIDQEQCRDCPEMTSDTKDPENIRMRIRDKLKPTGRVDMAGKSGISEVTTDGSLRGGGVE</sequence>
<dbReference type="AlphaFoldDB" id="A0A7C1NME4"/>
<evidence type="ECO:0000313" key="2">
    <source>
        <dbReference type="EMBL" id="HEB13554.1"/>
    </source>
</evidence>
<comment type="caution">
    <text evidence="2">The sequence shown here is derived from an EMBL/GenBank/DDBJ whole genome shotgun (WGS) entry which is preliminary data.</text>
</comment>
<proteinExistence type="predicted"/>
<organism evidence="2">
    <name type="scientific">candidate division CPR3 bacterium</name>
    <dbReference type="NCBI Taxonomy" id="2268181"/>
    <lineage>
        <taxon>Bacteria</taxon>
        <taxon>Bacteria division CPR3</taxon>
    </lineage>
</organism>